<reference evidence="1" key="1">
    <citation type="submission" date="2018-11" db="EMBL/GenBank/DDBJ databases">
        <authorList>
            <consortium name="Genoscope - CEA"/>
            <person name="William W."/>
        </authorList>
    </citation>
    <scope>NUCLEOTIDE SEQUENCE</scope>
</reference>
<name>A0A3P6DJK8_BRAOL</name>
<organism evidence="1">
    <name type="scientific">Brassica oleracea</name>
    <name type="common">Wild cabbage</name>
    <dbReference type="NCBI Taxonomy" id="3712"/>
    <lineage>
        <taxon>Eukaryota</taxon>
        <taxon>Viridiplantae</taxon>
        <taxon>Streptophyta</taxon>
        <taxon>Embryophyta</taxon>
        <taxon>Tracheophyta</taxon>
        <taxon>Spermatophyta</taxon>
        <taxon>Magnoliopsida</taxon>
        <taxon>eudicotyledons</taxon>
        <taxon>Gunneridae</taxon>
        <taxon>Pentapetalae</taxon>
        <taxon>rosids</taxon>
        <taxon>malvids</taxon>
        <taxon>Brassicales</taxon>
        <taxon>Brassicaceae</taxon>
        <taxon>Brassiceae</taxon>
        <taxon>Brassica</taxon>
    </lineage>
</organism>
<dbReference type="Gene3D" id="2.70.98.10">
    <property type="match status" value="1"/>
</dbReference>
<dbReference type="InterPro" id="IPR014718">
    <property type="entry name" value="GH-type_carb-bd"/>
</dbReference>
<proteinExistence type="predicted"/>
<sequence length="82" mass="9517">MLKIIKRVFYLDAPNELQFDNGLGDKKHKLENAVVRMVWYVNRHTQMEACYIDFVCVENAKLGDVKLEAGQCWRATKLLSIS</sequence>
<gene>
    <name evidence="1" type="ORF">BOLC2T12550H</name>
</gene>
<protein>
    <submittedName>
        <fullName evidence="1">Uncharacterized protein</fullName>
    </submittedName>
</protein>
<dbReference type="GO" id="GO:0030246">
    <property type="term" value="F:carbohydrate binding"/>
    <property type="evidence" value="ECO:0007669"/>
    <property type="project" value="InterPro"/>
</dbReference>
<dbReference type="AlphaFoldDB" id="A0A3P6DJK8"/>
<evidence type="ECO:0000313" key="1">
    <source>
        <dbReference type="EMBL" id="VDD27580.1"/>
    </source>
</evidence>
<dbReference type="EMBL" id="LR031874">
    <property type="protein sequence ID" value="VDD27580.1"/>
    <property type="molecule type" value="Genomic_DNA"/>
</dbReference>
<accession>A0A3P6DJK8</accession>